<gene>
    <name evidence="2" type="ORF">COLO4_08579</name>
</gene>
<comment type="caution">
    <text evidence="2">The sequence shown here is derived from an EMBL/GenBank/DDBJ whole genome shotgun (WGS) entry which is preliminary data.</text>
</comment>
<organism evidence="2 3">
    <name type="scientific">Corchorus olitorius</name>
    <dbReference type="NCBI Taxonomy" id="93759"/>
    <lineage>
        <taxon>Eukaryota</taxon>
        <taxon>Viridiplantae</taxon>
        <taxon>Streptophyta</taxon>
        <taxon>Embryophyta</taxon>
        <taxon>Tracheophyta</taxon>
        <taxon>Spermatophyta</taxon>
        <taxon>Magnoliopsida</taxon>
        <taxon>eudicotyledons</taxon>
        <taxon>Gunneridae</taxon>
        <taxon>Pentapetalae</taxon>
        <taxon>rosids</taxon>
        <taxon>malvids</taxon>
        <taxon>Malvales</taxon>
        <taxon>Malvaceae</taxon>
        <taxon>Grewioideae</taxon>
        <taxon>Apeibeae</taxon>
        <taxon>Corchorus</taxon>
    </lineage>
</organism>
<dbReference type="EMBL" id="AWUE01013876">
    <property type="protein sequence ID" value="OMP05752.1"/>
    <property type="molecule type" value="Genomic_DNA"/>
</dbReference>
<evidence type="ECO:0000256" key="1">
    <source>
        <dbReference type="SAM" id="MobiDB-lite"/>
    </source>
</evidence>
<name>A0A1R3KF69_9ROSI</name>
<feature type="compositionally biased region" description="Basic and acidic residues" evidence="1">
    <location>
        <begin position="1"/>
        <end position="16"/>
    </location>
</feature>
<evidence type="ECO:0000313" key="2">
    <source>
        <dbReference type="EMBL" id="OMP05752.1"/>
    </source>
</evidence>
<evidence type="ECO:0000313" key="3">
    <source>
        <dbReference type="Proteomes" id="UP000187203"/>
    </source>
</evidence>
<protein>
    <submittedName>
        <fullName evidence="2">Uncharacterized protein</fullName>
    </submittedName>
</protein>
<accession>A0A1R3KF69</accession>
<keyword evidence="3" id="KW-1185">Reference proteome</keyword>
<feature type="region of interest" description="Disordered" evidence="1">
    <location>
        <begin position="1"/>
        <end position="24"/>
    </location>
</feature>
<proteinExistence type="predicted"/>
<reference evidence="3" key="1">
    <citation type="submission" date="2013-09" db="EMBL/GenBank/DDBJ databases">
        <title>Corchorus olitorius genome sequencing.</title>
        <authorList>
            <person name="Alam M."/>
            <person name="Haque M.S."/>
            <person name="Islam M.S."/>
            <person name="Emdad E.M."/>
            <person name="Islam M.M."/>
            <person name="Ahmed B."/>
            <person name="Halim A."/>
            <person name="Hossen Q.M.M."/>
            <person name="Hossain M.Z."/>
            <person name="Ahmed R."/>
            <person name="Khan M.M."/>
            <person name="Islam R."/>
            <person name="Rashid M.M."/>
            <person name="Khan S.A."/>
            <person name="Rahman M.S."/>
            <person name="Alam M."/>
            <person name="Yahiya A.S."/>
            <person name="Khan M.S."/>
            <person name="Azam M.S."/>
            <person name="Haque T."/>
            <person name="Lashkar M.Z.H."/>
            <person name="Akhand A.I."/>
            <person name="Morshed G."/>
            <person name="Roy S."/>
            <person name="Uddin K.S."/>
            <person name="Rabeya T."/>
            <person name="Hossain A.S."/>
            <person name="Chowdhury A."/>
            <person name="Snigdha A.R."/>
            <person name="Mortoza M.S."/>
            <person name="Matin S.A."/>
            <person name="Hoque S.M.E."/>
            <person name="Islam M.K."/>
            <person name="Roy D.K."/>
            <person name="Haider R."/>
            <person name="Moosa M.M."/>
            <person name="Elias S.M."/>
            <person name="Hasan A.M."/>
            <person name="Jahan S."/>
            <person name="Shafiuddin M."/>
            <person name="Mahmood N."/>
            <person name="Shommy N.S."/>
        </authorList>
    </citation>
    <scope>NUCLEOTIDE SEQUENCE [LARGE SCALE GENOMIC DNA]</scope>
    <source>
        <strain evidence="3">cv. O-4</strain>
    </source>
</reference>
<sequence>MSIVTVEKKKEGEKDKMRRKQRKGVKFGQVPKFPTVLTCLTRFLVHAAI</sequence>
<dbReference type="AlphaFoldDB" id="A0A1R3KF69"/>
<dbReference type="Proteomes" id="UP000187203">
    <property type="component" value="Unassembled WGS sequence"/>
</dbReference>